<proteinExistence type="predicted"/>
<feature type="transmembrane region" description="Helical" evidence="1">
    <location>
        <begin position="49"/>
        <end position="68"/>
    </location>
</feature>
<organism evidence="2 3">
    <name type="scientific">Pleuronectes platessa</name>
    <name type="common">European plaice</name>
    <dbReference type="NCBI Taxonomy" id="8262"/>
    <lineage>
        <taxon>Eukaryota</taxon>
        <taxon>Metazoa</taxon>
        <taxon>Chordata</taxon>
        <taxon>Craniata</taxon>
        <taxon>Vertebrata</taxon>
        <taxon>Euteleostomi</taxon>
        <taxon>Actinopterygii</taxon>
        <taxon>Neopterygii</taxon>
        <taxon>Teleostei</taxon>
        <taxon>Neoteleostei</taxon>
        <taxon>Acanthomorphata</taxon>
        <taxon>Carangaria</taxon>
        <taxon>Pleuronectiformes</taxon>
        <taxon>Pleuronectoidei</taxon>
        <taxon>Pleuronectidae</taxon>
        <taxon>Pleuronectes</taxon>
    </lineage>
</organism>
<accession>A0A9N7YNP0</accession>
<keyword evidence="3" id="KW-1185">Reference proteome</keyword>
<sequence length="84" mass="9509">MHPPRLWRIALRSPETYWKILLLDSRQEIPAQGKSSSEDDLHPDEEGDIAHTGFCLLGGATIMCLYGFGRVHGMRRSCGQRKLT</sequence>
<keyword evidence="1" id="KW-0472">Membrane</keyword>
<protein>
    <submittedName>
        <fullName evidence="2">Uncharacterized protein</fullName>
    </submittedName>
</protein>
<reference evidence="2" key="1">
    <citation type="submission" date="2020-03" db="EMBL/GenBank/DDBJ databases">
        <authorList>
            <person name="Weist P."/>
        </authorList>
    </citation>
    <scope>NUCLEOTIDE SEQUENCE</scope>
</reference>
<dbReference type="Proteomes" id="UP001153269">
    <property type="component" value="Unassembled WGS sequence"/>
</dbReference>
<evidence type="ECO:0000313" key="2">
    <source>
        <dbReference type="EMBL" id="CAB1433802.1"/>
    </source>
</evidence>
<gene>
    <name evidence="2" type="ORF">PLEPLA_LOCUS21893</name>
</gene>
<name>A0A9N7YNP0_PLEPL</name>
<keyword evidence="1" id="KW-1133">Transmembrane helix</keyword>
<dbReference type="AlphaFoldDB" id="A0A9N7YNP0"/>
<dbReference type="EMBL" id="CADEAL010001599">
    <property type="protein sequence ID" value="CAB1433802.1"/>
    <property type="molecule type" value="Genomic_DNA"/>
</dbReference>
<evidence type="ECO:0000313" key="3">
    <source>
        <dbReference type="Proteomes" id="UP001153269"/>
    </source>
</evidence>
<comment type="caution">
    <text evidence="2">The sequence shown here is derived from an EMBL/GenBank/DDBJ whole genome shotgun (WGS) entry which is preliminary data.</text>
</comment>
<keyword evidence="1" id="KW-0812">Transmembrane</keyword>
<evidence type="ECO:0000256" key="1">
    <source>
        <dbReference type="SAM" id="Phobius"/>
    </source>
</evidence>